<dbReference type="AlphaFoldDB" id="A0AAV7ZD64"/>
<keyword evidence="5" id="KW-0206">Cytoskeleton</keyword>
<evidence type="ECO:0000313" key="8">
    <source>
        <dbReference type="EMBL" id="KAJ3439084.1"/>
    </source>
</evidence>
<evidence type="ECO:0000256" key="6">
    <source>
        <dbReference type="SAM" id="Coils"/>
    </source>
</evidence>
<dbReference type="EMBL" id="JAOAOG010000023">
    <property type="protein sequence ID" value="KAJ6254365.1"/>
    <property type="molecule type" value="Genomic_DNA"/>
</dbReference>
<evidence type="ECO:0000313" key="10">
    <source>
        <dbReference type="EMBL" id="KAJ6254365.1"/>
    </source>
</evidence>
<keyword evidence="12" id="KW-1185">Reference proteome</keyword>
<organism evidence="8 11">
    <name type="scientific">Anaeramoeba flamelloides</name>
    <dbReference type="NCBI Taxonomy" id="1746091"/>
    <lineage>
        <taxon>Eukaryota</taxon>
        <taxon>Metamonada</taxon>
        <taxon>Anaeramoebidae</taxon>
        <taxon>Anaeramoeba</taxon>
    </lineage>
</organism>
<evidence type="ECO:0000313" key="12">
    <source>
        <dbReference type="Proteomes" id="UP001150062"/>
    </source>
</evidence>
<reference evidence="9" key="1">
    <citation type="submission" date="2022-08" db="EMBL/GenBank/DDBJ databases">
        <title>Novel sulfate-reducing endosymbionts in the free-living metamonad Anaeramoeba.</title>
        <authorList>
            <person name="Jerlstrom-Hultqvist J."/>
            <person name="Cepicka I."/>
            <person name="Gallot-Lavallee L."/>
            <person name="Salas-Leiva D."/>
            <person name="Curtis B.A."/>
            <person name="Zahonova K."/>
            <person name="Pipaliya S."/>
            <person name="Dacks J."/>
            <person name="Roger A.J."/>
        </authorList>
    </citation>
    <scope>NUCLEOTIDE SEQUENCE</scope>
    <source>
        <strain evidence="9">Schooner1</strain>
    </source>
</reference>
<dbReference type="PANTHER" id="PTHR33668:SF1">
    <property type="entry name" value="PROTEIN BRICK1"/>
    <property type="match status" value="1"/>
</dbReference>
<sequence>MSKKLKFDHTTDITTQDWEDREFIESVSLSILKITEFLNNFDKSTRYRLAKISEKLANLERRMDTIDKILQTSEQN</sequence>
<dbReference type="GO" id="GO:0008064">
    <property type="term" value="P:regulation of actin polymerization or depolymerization"/>
    <property type="evidence" value="ECO:0007669"/>
    <property type="project" value="TreeGrafter"/>
</dbReference>
<reference evidence="8" key="2">
    <citation type="submission" date="2022-08" db="EMBL/GenBank/DDBJ databases">
        <title>Novel sulphate-reducing endosymbionts in the free-living metamonad Anaeramoeba.</title>
        <authorList>
            <person name="Jerlstrom-Hultqvist J."/>
            <person name="Cepicka I."/>
            <person name="Gallot-Lavallee L."/>
            <person name="Salas-Leiva D."/>
            <person name="Curtis B.A."/>
            <person name="Zahonova K."/>
            <person name="Pipaliya S."/>
            <person name="Dacks J."/>
            <person name="Roger A.J."/>
        </authorList>
    </citation>
    <scope>NUCLEOTIDE SEQUENCE</scope>
    <source>
        <strain evidence="8">Busselton2</strain>
    </source>
</reference>
<dbReference type="EMBL" id="JANTQA010000032">
    <property type="protein sequence ID" value="KAJ3439084.1"/>
    <property type="molecule type" value="Genomic_DNA"/>
</dbReference>
<evidence type="ECO:0000256" key="4">
    <source>
        <dbReference type="ARBA" id="ARBA00023054"/>
    </source>
</evidence>
<dbReference type="EMBL" id="JANTQA010000047">
    <property type="protein sequence ID" value="KAJ3432499.1"/>
    <property type="molecule type" value="Genomic_DNA"/>
</dbReference>
<evidence type="ECO:0000313" key="7">
    <source>
        <dbReference type="EMBL" id="KAJ3432499.1"/>
    </source>
</evidence>
<dbReference type="GO" id="GO:0031209">
    <property type="term" value="C:SCAR complex"/>
    <property type="evidence" value="ECO:0007669"/>
    <property type="project" value="InterPro"/>
</dbReference>
<evidence type="ECO:0000256" key="2">
    <source>
        <dbReference type="ARBA" id="ARBA00005620"/>
    </source>
</evidence>
<comment type="subcellular location">
    <subcellularLocation>
        <location evidence="1">Cytoplasm</location>
        <location evidence="1">Cytoskeleton</location>
    </subcellularLocation>
</comment>
<dbReference type="GO" id="GO:0005856">
    <property type="term" value="C:cytoskeleton"/>
    <property type="evidence" value="ECO:0007669"/>
    <property type="project" value="UniProtKB-SubCell"/>
</dbReference>
<evidence type="ECO:0000256" key="3">
    <source>
        <dbReference type="ARBA" id="ARBA00022490"/>
    </source>
</evidence>
<dbReference type="Proteomes" id="UP001150062">
    <property type="component" value="Unassembled WGS sequence"/>
</dbReference>
<comment type="similarity">
    <text evidence="2">Belongs to the BRK1 family.</text>
</comment>
<keyword evidence="4 6" id="KW-0175">Coiled coil</keyword>
<keyword evidence="3" id="KW-0963">Cytoplasm</keyword>
<evidence type="ECO:0000313" key="11">
    <source>
        <dbReference type="Proteomes" id="UP001146793"/>
    </source>
</evidence>
<evidence type="ECO:0000256" key="5">
    <source>
        <dbReference type="ARBA" id="ARBA00023212"/>
    </source>
</evidence>
<accession>A0AAV7ZD64</accession>
<proteinExistence type="inferred from homology"/>
<dbReference type="InterPro" id="IPR033378">
    <property type="entry name" value="BRICK1"/>
</dbReference>
<name>A0AAV7ZD64_9EUKA</name>
<dbReference type="GO" id="GO:0044877">
    <property type="term" value="F:protein-containing complex binding"/>
    <property type="evidence" value="ECO:0007669"/>
    <property type="project" value="InterPro"/>
</dbReference>
<comment type="caution">
    <text evidence="8">The sequence shown here is derived from an EMBL/GenBank/DDBJ whole genome shotgun (WGS) entry which is preliminary data.</text>
</comment>
<gene>
    <name evidence="8" type="ORF">M0812_15105</name>
    <name evidence="7" type="ORF">M0812_21440</name>
    <name evidence="10" type="ORF">M0813_12556</name>
    <name evidence="9" type="ORF">M0813_21275</name>
</gene>
<dbReference type="GO" id="GO:0007015">
    <property type="term" value="P:actin filament organization"/>
    <property type="evidence" value="ECO:0007669"/>
    <property type="project" value="InterPro"/>
</dbReference>
<dbReference type="EMBL" id="JAOAOG010000166">
    <property type="protein sequence ID" value="KAJ6244017.1"/>
    <property type="molecule type" value="Genomic_DNA"/>
</dbReference>
<feature type="coiled-coil region" evidence="6">
    <location>
        <begin position="49"/>
        <end position="76"/>
    </location>
</feature>
<protein>
    <submittedName>
        <fullName evidence="8">Protein brick1</fullName>
    </submittedName>
</protein>
<dbReference type="Proteomes" id="UP001146793">
    <property type="component" value="Unassembled WGS sequence"/>
</dbReference>
<dbReference type="GO" id="GO:0048870">
    <property type="term" value="P:cell motility"/>
    <property type="evidence" value="ECO:0007669"/>
    <property type="project" value="TreeGrafter"/>
</dbReference>
<evidence type="ECO:0000313" key="9">
    <source>
        <dbReference type="EMBL" id="KAJ6244017.1"/>
    </source>
</evidence>
<dbReference type="Gene3D" id="1.20.5.110">
    <property type="match status" value="1"/>
</dbReference>
<evidence type="ECO:0000256" key="1">
    <source>
        <dbReference type="ARBA" id="ARBA00004245"/>
    </source>
</evidence>
<dbReference type="PANTHER" id="PTHR33668">
    <property type="entry name" value="PROTEIN BRICK1"/>
    <property type="match status" value="1"/>
</dbReference>